<dbReference type="Pfam" id="PF06094">
    <property type="entry name" value="GGACT"/>
    <property type="match status" value="1"/>
</dbReference>
<dbReference type="SUPFAM" id="SSF110857">
    <property type="entry name" value="Gamma-glutamyl cyclotransferase-like"/>
    <property type="match status" value="1"/>
</dbReference>
<dbReference type="EMBL" id="CAVLEF010000011">
    <property type="protein sequence ID" value="CAK1548887.1"/>
    <property type="molecule type" value="Genomic_DNA"/>
</dbReference>
<evidence type="ECO:0000259" key="4">
    <source>
        <dbReference type="Pfam" id="PF06094"/>
    </source>
</evidence>
<dbReference type="InterPro" id="IPR036568">
    <property type="entry name" value="GGCT-like_sf"/>
</dbReference>
<proteinExistence type="inferred from homology"/>
<name>A0AAV1JHN1_9NEOP</name>
<evidence type="ECO:0000256" key="2">
    <source>
        <dbReference type="PIRSR" id="PIRSR639126-1"/>
    </source>
</evidence>
<protein>
    <recommendedName>
        <fullName evidence="3">Gamma-glutamylcyclotransferase family protein</fullName>
    </recommendedName>
</protein>
<keyword evidence="6" id="KW-1185">Reference proteome</keyword>
<dbReference type="Gene3D" id="3.10.490.10">
    <property type="entry name" value="Gamma-glutamyl cyclotransferase-like"/>
    <property type="match status" value="1"/>
</dbReference>
<gene>
    <name evidence="5" type="ORF">LNINA_LOCUS8236</name>
</gene>
<evidence type="ECO:0000313" key="5">
    <source>
        <dbReference type="EMBL" id="CAK1548887.1"/>
    </source>
</evidence>
<dbReference type="PANTHER" id="PTHR12510:SF4">
    <property type="entry name" value="GAMMA-GLUTAMYLAMINECYCLOTRANSFERASE"/>
    <property type="match status" value="1"/>
</dbReference>
<comment type="caution">
    <text evidence="5">The sequence shown here is derived from an EMBL/GenBank/DDBJ whole genome shotgun (WGS) entry which is preliminary data.</text>
</comment>
<feature type="active site" description="Proton acceptor" evidence="2">
    <location>
        <position position="105"/>
    </location>
</feature>
<dbReference type="InterPro" id="IPR009288">
    <property type="entry name" value="AIG2-like_dom"/>
</dbReference>
<feature type="domain" description="Gamma-glutamylcyclotransferase AIG2-like" evidence="4">
    <location>
        <begin position="27"/>
        <end position="144"/>
    </location>
</feature>
<evidence type="ECO:0000313" key="6">
    <source>
        <dbReference type="Proteomes" id="UP001497472"/>
    </source>
</evidence>
<dbReference type="GO" id="GO:0061929">
    <property type="term" value="F:gamma-glutamylaminecyclotransferase activity"/>
    <property type="evidence" value="ECO:0007669"/>
    <property type="project" value="InterPro"/>
</dbReference>
<organism evidence="5 6">
    <name type="scientific">Leptosia nina</name>
    <dbReference type="NCBI Taxonomy" id="320188"/>
    <lineage>
        <taxon>Eukaryota</taxon>
        <taxon>Metazoa</taxon>
        <taxon>Ecdysozoa</taxon>
        <taxon>Arthropoda</taxon>
        <taxon>Hexapoda</taxon>
        <taxon>Insecta</taxon>
        <taxon>Pterygota</taxon>
        <taxon>Neoptera</taxon>
        <taxon>Endopterygota</taxon>
        <taxon>Lepidoptera</taxon>
        <taxon>Glossata</taxon>
        <taxon>Ditrysia</taxon>
        <taxon>Papilionoidea</taxon>
        <taxon>Pieridae</taxon>
        <taxon>Pierinae</taxon>
        <taxon>Leptosia</taxon>
    </lineage>
</organism>
<comment type="similarity">
    <text evidence="1 3">Belongs to the gamma-glutamylcyclotransferase family.</text>
</comment>
<sequence length="182" mass="21538">MIRILHFSLLNTIDHYRHICKRMSHYVFVYGTLKRNEPNHYWLTNPDNGCGKFVSEGMTKKKYPLVIATKYNIPFVLYSPGNGHQIKGEIYSVDDKMLANLDILEDYPKWYIREIEEIIVKTPNSTKEETMKCWLYFLKNFKPDLLEMKLYESYSSNGPHGLKYLESDNEATLEDLKELLKK</sequence>
<dbReference type="GO" id="GO:0005829">
    <property type="term" value="C:cytosol"/>
    <property type="evidence" value="ECO:0007669"/>
    <property type="project" value="TreeGrafter"/>
</dbReference>
<dbReference type="Proteomes" id="UP001497472">
    <property type="component" value="Unassembled WGS sequence"/>
</dbReference>
<evidence type="ECO:0000256" key="3">
    <source>
        <dbReference type="RuleBase" id="RU367036"/>
    </source>
</evidence>
<accession>A0AAV1JHN1</accession>
<dbReference type="InterPro" id="IPR039126">
    <property type="entry name" value="GGACT"/>
</dbReference>
<dbReference type="CDD" id="cd06661">
    <property type="entry name" value="GGCT_like"/>
    <property type="match status" value="1"/>
</dbReference>
<evidence type="ECO:0000256" key="1">
    <source>
        <dbReference type="ARBA" id="ARBA00008861"/>
    </source>
</evidence>
<dbReference type="PANTHER" id="PTHR12510">
    <property type="entry name" value="TROPONIN C-AKIN-1 PROTEIN"/>
    <property type="match status" value="1"/>
</dbReference>
<reference evidence="5 6" key="1">
    <citation type="submission" date="2023-11" db="EMBL/GenBank/DDBJ databases">
        <authorList>
            <person name="Okamura Y."/>
        </authorList>
    </citation>
    <scope>NUCLEOTIDE SEQUENCE [LARGE SCALE GENOMIC DNA]</scope>
</reference>
<dbReference type="AlphaFoldDB" id="A0AAV1JHN1"/>
<dbReference type="InterPro" id="IPR013024">
    <property type="entry name" value="GGCT-like"/>
</dbReference>